<evidence type="ECO:0000313" key="4">
    <source>
        <dbReference type="EMBL" id="KAF0318066.1"/>
    </source>
</evidence>
<dbReference type="GO" id="GO:0005737">
    <property type="term" value="C:cytoplasm"/>
    <property type="evidence" value="ECO:0007669"/>
    <property type="project" value="TreeGrafter"/>
</dbReference>
<organism evidence="4 5">
    <name type="scientific">Colletotrichum asianum</name>
    <dbReference type="NCBI Taxonomy" id="702518"/>
    <lineage>
        <taxon>Eukaryota</taxon>
        <taxon>Fungi</taxon>
        <taxon>Dikarya</taxon>
        <taxon>Ascomycota</taxon>
        <taxon>Pezizomycotina</taxon>
        <taxon>Sordariomycetes</taxon>
        <taxon>Hypocreomycetidae</taxon>
        <taxon>Glomerellales</taxon>
        <taxon>Glomerellaceae</taxon>
        <taxon>Colletotrichum</taxon>
        <taxon>Colletotrichum gloeosporioides species complex</taxon>
    </lineage>
</organism>
<evidence type="ECO:0000313" key="5">
    <source>
        <dbReference type="Proteomes" id="UP000434172"/>
    </source>
</evidence>
<keyword evidence="5" id="KW-1185">Reference proteome</keyword>
<dbReference type="OrthoDB" id="3469466at2759"/>
<dbReference type="PANTHER" id="PTHR44229">
    <property type="entry name" value="15-HYDROXYPROSTAGLANDIN DEHYDROGENASE [NAD(+)]"/>
    <property type="match status" value="1"/>
</dbReference>
<reference evidence="4 5" key="1">
    <citation type="submission" date="2019-12" db="EMBL/GenBank/DDBJ databases">
        <title>A genome sequence resource for the geographically widespread anthracnose pathogen Colletotrichum asianum.</title>
        <authorList>
            <person name="Meng Y."/>
        </authorList>
    </citation>
    <scope>NUCLEOTIDE SEQUENCE [LARGE SCALE GENOMIC DNA]</scope>
    <source>
        <strain evidence="4 5">ICMP 18580</strain>
    </source>
</reference>
<dbReference type="InterPro" id="IPR045518">
    <property type="entry name" value="2EXR"/>
</dbReference>
<dbReference type="InterPro" id="IPR036291">
    <property type="entry name" value="NAD(P)-bd_dom_sf"/>
</dbReference>
<evidence type="ECO:0000256" key="2">
    <source>
        <dbReference type="ARBA" id="ARBA00023002"/>
    </source>
</evidence>
<dbReference type="EMBL" id="WOWK01000116">
    <property type="protein sequence ID" value="KAF0318066.1"/>
    <property type="molecule type" value="Genomic_DNA"/>
</dbReference>
<dbReference type="SUPFAM" id="SSF51735">
    <property type="entry name" value="NAD(P)-binding Rossmann-fold domains"/>
    <property type="match status" value="1"/>
</dbReference>
<keyword evidence="2" id="KW-0560">Oxidoreductase</keyword>
<dbReference type="Pfam" id="PF00106">
    <property type="entry name" value="adh_short"/>
    <property type="match status" value="1"/>
</dbReference>
<dbReference type="AlphaFoldDB" id="A0A8H3W2P4"/>
<dbReference type="PANTHER" id="PTHR44229:SF4">
    <property type="entry name" value="15-HYDROXYPROSTAGLANDIN DEHYDROGENASE [NAD(+)]"/>
    <property type="match status" value="1"/>
</dbReference>
<dbReference type="Pfam" id="PF20150">
    <property type="entry name" value="2EXR"/>
    <property type="match status" value="1"/>
</dbReference>
<dbReference type="PRINTS" id="PR00081">
    <property type="entry name" value="GDHRDH"/>
</dbReference>
<dbReference type="Gene3D" id="3.40.50.720">
    <property type="entry name" value="NAD(P)-binding Rossmann-like Domain"/>
    <property type="match status" value="1"/>
</dbReference>
<gene>
    <name evidence="4" type="ORF">GQ607_014682</name>
</gene>
<protein>
    <submittedName>
        <fullName evidence="4">Pectinesterase</fullName>
    </submittedName>
</protein>
<proteinExistence type="inferred from homology"/>
<comment type="caution">
    <text evidence="4">The sequence shown here is derived from an EMBL/GenBank/DDBJ whole genome shotgun (WGS) entry which is preliminary data.</text>
</comment>
<dbReference type="GO" id="GO:0016616">
    <property type="term" value="F:oxidoreductase activity, acting on the CH-OH group of donors, NAD or NADP as acceptor"/>
    <property type="evidence" value="ECO:0007669"/>
    <property type="project" value="TreeGrafter"/>
</dbReference>
<dbReference type="InterPro" id="IPR002347">
    <property type="entry name" value="SDR_fam"/>
</dbReference>
<name>A0A8H3W2P4_9PEZI</name>
<dbReference type="Proteomes" id="UP000434172">
    <property type="component" value="Unassembled WGS sequence"/>
</dbReference>
<comment type="similarity">
    <text evidence="1">Belongs to the short-chain dehydrogenases/reductases (SDR) family.</text>
</comment>
<feature type="domain" description="2EXR" evidence="3">
    <location>
        <begin position="351"/>
        <end position="466"/>
    </location>
</feature>
<evidence type="ECO:0000256" key="1">
    <source>
        <dbReference type="ARBA" id="ARBA00006484"/>
    </source>
</evidence>
<accession>A0A8H3W2P4</accession>
<sequence>MSLSVAGKYAVITGAGSGINLAFAKLLLERGCSVLIGDLALRPEASSLVSQYSPQSSSDSSRPSAHFQQTNVASWPQLSRLWDTALATFPRVDIVVPGAGIFEPAWSSFWHAPKTASNPDTKSRDAAQAEPGTYAVIDVNLTHPIRLSQLAIGHWTQTHRPGCLVHVSSIAGHAFGFGTPLYFASKHGLHAFVRSLGEMRDRVGIRCSAVAPGAVMTPMWREDPDKKHMAEEEEDAKLFTEPEEIARGMLELCENPEYGNGTILEVVKGRKRVVPFYHAEPPQGDGVFIPKYKEGAEKLWDGLESGGLKCLAYVMAPLEDLNHSPDVQDLPRRPHLELFNTDPAECGDASFHLFPQLPIELRLLIWRHALQRNRLLNVTVEEVESENAGETPRYSVVNSLGRPITGDHYRVTVQARCRLLPELMSVTHESREAARAFYPVRIPCHLKSAAGTQETALLLNLSYDYLQISSGPCWKATIDFFHDLRANDPLGTGLQHLVLDDADSDPTPLKPTDIDTTALAAFRATVKGLKSIWFRNVTPAGRGLDVLTFRTAHVFNYGYPVVPSFTFFDTPRRDPRNITRDLEKVWAGIHDPRGKPLAWRRLLRSLGVDPERDLDPAVDVRVMVGAHREDDVRSREDARRCLHEEDFEWLRLQWWFHGWADGPDWGRGCPPAGSFGTPSGLIPCLPRFDGPEVLAAAPRPALGFWLFPVDAFGELREDEDPDRWLKIKGLFDLKGSWPDLALAHMS</sequence>
<evidence type="ECO:0000259" key="3">
    <source>
        <dbReference type="Pfam" id="PF20150"/>
    </source>
</evidence>